<evidence type="ECO:0000256" key="2">
    <source>
        <dbReference type="ARBA" id="ARBA00022723"/>
    </source>
</evidence>
<evidence type="ECO:0000259" key="4">
    <source>
        <dbReference type="Pfam" id="PF04828"/>
    </source>
</evidence>
<protein>
    <recommendedName>
        <fullName evidence="4">CENP-V/GFA domain-containing protein</fullName>
    </recommendedName>
</protein>
<keyword evidence="2" id="KW-0479">Metal-binding</keyword>
<evidence type="ECO:0000256" key="3">
    <source>
        <dbReference type="ARBA" id="ARBA00022833"/>
    </source>
</evidence>
<dbReference type="GO" id="GO:0016846">
    <property type="term" value="F:carbon-sulfur lyase activity"/>
    <property type="evidence" value="ECO:0007669"/>
    <property type="project" value="InterPro"/>
</dbReference>
<sequence>MAEPRWQMCRDCGTRLWGTPRNEAVVVVQLGTLDQPHAFKPIAHLWTRSKAPWMVIPDADVQFLTQPEDQMELVELWRSKSNNIAGRK</sequence>
<keyword evidence="3" id="KW-0862">Zinc</keyword>
<reference evidence="5 6" key="1">
    <citation type="submission" date="2017-05" db="EMBL/GenBank/DDBJ databases">
        <authorList>
            <person name="Song R."/>
            <person name="Chenine A.L."/>
            <person name="Ruprecht R.M."/>
        </authorList>
    </citation>
    <scope>NUCLEOTIDE SEQUENCE [LARGE SCALE GENOMIC DNA]</scope>
    <source>
        <strain evidence="5 6">DSM 26136</strain>
    </source>
</reference>
<evidence type="ECO:0000256" key="1">
    <source>
        <dbReference type="ARBA" id="ARBA00005495"/>
    </source>
</evidence>
<dbReference type="InterPro" id="IPR006913">
    <property type="entry name" value="CENP-V/GFA"/>
</dbReference>
<dbReference type="Pfam" id="PF04828">
    <property type="entry name" value="GFA"/>
    <property type="match status" value="1"/>
</dbReference>
<accession>A0A1Y0EN55</accession>
<dbReference type="SUPFAM" id="SSF51316">
    <property type="entry name" value="Mss4-like"/>
    <property type="match status" value="1"/>
</dbReference>
<proteinExistence type="inferred from homology"/>
<gene>
    <name evidence="5" type="ORF">CCO03_10560</name>
</gene>
<dbReference type="Gene3D" id="3.90.1590.10">
    <property type="entry name" value="glutathione-dependent formaldehyde- activating enzyme (gfa)"/>
    <property type="match status" value="1"/>
</dbReference>
<dbReference type="EMBL" id="CP021455">
    <property type="protein sequence ID" value="ARU05073.1"/>
    <property type="molecule type" value="Genomic_DNA"/>
</dbReference>
<dbReference type="InterPro" id="IPR011057">
    <property type="entry name" value="Mss4-like_sf"/>
</dbReference>
<dbReference type="GO" id="GO:0046872">
    <property type="term" value="F:metal ion binding"/>
    <property type="evidence" value="ECO:0007669"/>
    <property type="project" value="UniProtKB-KW"/>
</dbReference>
<keyword evidence="6" id="KW-1185">Reference proteome</keyword>
<comment type="similarity">
    <text evidence="1">Belongs to the Gfa family.</text>
</comment>
<dbReference type="Proteomes" id="UP000196138">
    <property type="component" value="Chromosome"/>
</dbReference>
<evidence type="ECO:0000313" key="5">
    <source>
        <dbReference type="EMBL" id="ARU05073.1"/>
    </source>
</evidence>
<organism evidence="5 6">
    <name type="scientific">Comamonas serinivorans</name>
    <dbReference type="NCBI Taxonomy" id="1082851"/>
    <lineage>
        <taxon>Bacteria</taxon>
        <taxon>Pseudomonadati</taxon>
        <taxon>Pseudomonadota</taxon>
        <taxon>Betaproteobacteria</taxon>
        <taxon>Burkholderiales</taxon>
        <taxon>Comamonadaceae</taxon>
        <taxon>Comamonas</taxon>
    </lineage>
</organism>
<dbReference type="AlphaFoldDB" id="A0A1Y0EN55"/>
<dbReference type="KEGG" id="cser:CCO03_10560"/>
<feature type="domain" description="CENP-V/GFA" evidence="4">
    <location>
        <begin position="7"/>
        <end position="48"/>
    </location>
</feature>
<evidence type="ECO:0000313" key="6">
    <source>
        <dbReference type="Proteomes" id="UP000196138"/>
    </source>
</evidence>
<name>A0A1Y0EN55_9BURK</name>